<keyword evidence="2" id="KW-1185">Reference proteome</keyword>
<sequence length="152" mass="17429">MSTLHASTAERPRRGQSRIYHDLDHVLFTCVHISIPATVLKNLALGHGLFSSFKLAGQLNNKERCNPFHRDRSADRRSYVFAHQYRTFFVPSPVTMRQASANKAQPSESLWCDDFTERMRKIACEKEEFSRNLMTSQHIVSTQTPILSQGHP</sequence>
<dbReference type="RefSeq" id="XP_013240290.1">
    <property type="nucleotide sequence ID" value="XM_013384836.1"/>
</dbReference>
<evidence type="ECO:0000313" key="1">
    <source>
        <dbReference type="EMBL" id="KDN37225.1"/>
    </source>
</evidence>
<dbReference type="InParanoid" id="A0A066VF49"/>
<dbReference type="GeneID" id="25267466"/>
<protein>
    <submittedName>
        <fullName evidence="1">Uncharacterized protein</fullName>
    </submittedName>
</protein>
<gene>
    <name evidence="1" type="ORF">K437DRAFT_42627</name>
</gene>
<name>A0A066VF49_TILAU</name>
<reference evidence="1 2" key="1">
    <citation type="submission" date="2014-05" db="EMBL/GenBank/DDBJ databases">
        <title>Draft genome sequence of a rare smut relative, Tilletiaria anomala UBC 951.</title>
        <authorList>
            <consortium name="DOE Joint Genome Institute"/>
            <person name="Toome M."/>
            <person name="Kuo A."/>
            <person name="Henrissat B."/>
            <person name="Lipzen A."/>
            <person name="Tritt A."/>
            <person name="Yoshinaga Y."/>
            <person name="Zane M."/>
            <person name="Barry K."/>
            <person name="Grigoriev I.V."/>
            <person name="Spatafora J.W."/>
            <person name="Aimea M.C."/>
        </authorList>
    </citation>
    <scope>NUCLEOTIDE SEQUENCE [LARGE SCALE GENOMIC DNA]</scope>
    <source>
        <strain evidence="1 2">UBC 951</strain>
    </source>
</reference>
<dbReference type="AlphaFoldDB" id="A0A066VF49"/>
<dbReference type="EMBL" id="JMSN01000145">
    <property type="protein sequence ID" value="KDN37225.1"/>
    <property type="molecule type" value="Genomic_DNA"/>
</dbReference>
<evidence type="ECO:0000313" key="2">
    <source>
        <dbReference type="Proteomes" id="UP000027361"/>
    </source>
</evidence>
<dbReference type="Proteomes" id="UP000027361">
    <property type="component" value="Unassembled WGS sequence"/>
</dbReference>
<accession>A0A066VF49</accession>
<proteinExistence type="predicted"/>
<comment type="caution">
    <text evidence="1">The sequence shown here is derived from an EMBL/GenBank/DDBJ whole genome shotgun (WGS) entry which is preliminary data.</text>
</comment>
<organism evidence="1 2">
    <name type="scientific">Tilletiaria anomala (strain ATCC 24038 / CBS 436.72 / UBC 951)</name>
    <dbReference type="NCBI Taxonomy" id="1037660"/>
    <lineage>
        <taxon>Eukaryota</taxon>
        <taxon>Fungi</taxon>
        <taxon>Dikarya</taxon>
        <taxon>Basidiomycota</taxon>
        <taxon>Ustilaginomycotina</taxon>
        <taxon>Exobasidiomycetes</taxon>
        <taxon>Georgefischeriales</taxon>
        <taxon>Tilletiariaceae</taxon>
        <taxon>Tilletiaria</taxon>
    </lineage>
</organism>
<dbReference type="HOGENOM" id="CLU_1723593_0_0_1"/>